<dbReference type="AlphaFoldDB" id="A0A2K2DC25"/>
<dbReference type="EnsemblPlants" id="PNT71819">
    <property type="protein sequence ID" value="PNT71819"/>
    <property type="gene ID" value="BRADI_2g35918v3"/>
</dbReference>
<sequence>MIKAASAAALLAILASMSAGSYTASAPTIERTCKAAAALDARVDAEFCEIHLVSYHGAADVPDPWGLAKTSALIGVTLTDDVLYDLKDPVGKKSSRLLPPPRDATKDPAAAASCAGAYDKAGAAFADAFDDLAARRYPAAKEKMARVPGLLKGCDDALAGVGIKPTRALKRYAADCQQMAFILAAITGLIK</sequence>
<organism evidence="6">
    <name type="scientific">Brachypodium distachyon</name>
    <name type="common">Purple false brome</name>
    <name type="synonym">Trachynia distachya</name>
    <dbReference type="NCBI Taxonomy" id="15368"/>
    <lineage>
        <taxon>Eukaryota</taxon>
        <taxon>Viridiplantae</taxon>
        <taxon>Streptophyta</taxon>
        <taxon>Embryophyta</taxon>
        <taxon>Tracheophyta</taxon>
        <taxon>Spermatophyta</taxon>
        <taxon>Magnoliopsida</taxon>
        <taxon>Liliopsida</taxon>
        <taxon>Poales</taxon>
        <taxon>Poaceae</taxon>
        <taxon>BOP clade</taxon>
        <taxon>Pooideae</taxon>
        <taxon>Stipodae</taxon>
        <taxon>Brachypodieae</taxon>
        <taxon>Brachypodium</taxon>
    </lineage>
</organism>
<dbReference type="ExpressionAtlas" id="A0A2K2DC25">
    <property type="expression patterns" value="baseline"/>
</dbReference>
<dbReference type="GeneID" id="100834704"/>
<evidence type="ECO:0000313" key="8">
    <source>
        <dbReference type="Proteomes" id="UP000008810"/>
    </source>
</evidence>
<proteinExistence type="inferred from homology"/>
<evidence type="ECO:0000256" key="3">
    <source>
        <dbReference type="ARBA" id="ARBA00038471"/>
    </source>
</evidence>
<dbReference type="OrthoDB" id="682129at2759"/>
<evidence type="ECO:0000256" key="4">
    <source>
        <dbReference type="SAM" id="SignalP"/>
    </source>
</evidence>
<dbReference type="STRING" id="15368.A0A2K2DC25"/>
<dbReference type="RefSeq" id="XP_010233335.1">
    <property type="nucleotide sequence ID" value="XM_010235033.3"/>
</dbReference>
<dbReference type="KEGG" id="bdi:100834704"/>
<feature type="signal peptide" evidence="4">
    <location>
        <begin position="1"/>
        <end position="23"/>
    </location>
</feature>
<dbReference type="Gene3D" id="1.20.140.40">
    <property type="entry name" value="Invertase/pectin methylesterase inhibitor family protein"/>
    <property type="match status" value="1"/>
</dbReference>
<evidence type="ECO:0000256" key="2">
    <source>
        <dbReference type="ARBA" id="ARBA00023157"/>
    </source>
</evidence>
<feature type="domain" description="Pectinesterase inhibitor" evidence="5">
    <location>
        <begin position="28"/>
        <end position="172"/>
    </location>
</feature>
<dbReference type="InterPro" id="IPR006501">
    <property type="entry name" value="Pectinesterase_inhib_dom"/>
</dbReference>
<dbReference type="EMBL" id="CM000881">
    <property type="protein sequence ID" value="PNT71819.1"/>
    <property type="molecule type" value="Genomic_DNA"/>
</dbReference>
<keyword evidence="8" id="KW-1185">Reference proteome</keyword>
<keyword evidence="2" id="KW-1015">Disulfide bond</keyword>
<comment type="similarity">
    <text evidence="3">Belongs to the PMEI family.</text>
</comment>
<evidence type="ECO:0000259" key="5">
    <source>
        <dbReference type="Pfam" id="PF04043"/>
    </source>
</evidence>
<dbReference type="SUPFAM" id="SSF101148">
    <property type="entry name" value="Plant invertase/pectin methylesterase inhibitor"/>
    <property type="match status" value="1"/>
</dbReference>
<reference evidence="6 7" key="1">
    <citation type="journal article" date="2010" name="Nature">
        <title>Genome sequencing and analysis of the model grass Brachypodium distachyon.</title>
        <authorList>
            <consortium name="International Brachypodium Initiative"/>
        </authorList>
    </citation>
    <scope>NUCLEOTIDE SEQUENCE [LARGE SCALE GENOMIC DNA]</scope>
    <source>
        <strain evidence="6">Bd21</strain>
        <strain evidence="7">cv. Bd21</strain>
    </source>
</reference>
<dbReference type="Proteomes" id="UP000008810">
    <property type="component" value="Chromosome 2"/>
</dbReference>
<dbReference type="GO" id="GO:0004857">
    <property type="term" value="F:enzyme inhibitor activity"/>
    <property type="evidence" value="ECO:0007669"/>
    <property type="project" value="InterPro"/>
</dbReference>
<dbReference type="PANTHER" id="PTHR35357:SF1">
    <property type="entry name" value="OS05G0149000 PROTEIN"/>
    <property type="match status" value="1"/>
</dbReference>
<name>A0A2K2DC25_BRADI</name>
<accession>A0A2K2DC25</accession>
<dbReference type="Gramene" id="PNT71819">
    <property type="protein sequence ID" value="PNT71819"/>
    <property type="gene ID" value="BRADI_2g35918v3"/>
</dbReference>
<evidence type="ECO:0000313" key="7">
    <source>
        <dbReference type="EnsemblPlants" id="PNT71819"/>
    </source>
</evidence>
<dbReference type="InterPro" id="IPR035513">
    <property type="entry name" value="Invertase/methylesterase_inhib"/>
</dbReference>
<keyword evidence="1 4" id="KW-0732">Signal</keyword>
<gene>
    <name evidence="7" type="primary">LOC100834704</name>
    <name evidence="6" type="ORF">BRADI_2g35918v3</name>
</gene>
<reference evidence="7" key="3">
    <citation type="submission" date="2018-08" db="UniProtKB">
        <authorList>
            <consortium name="EnsemblPlants"/>
        </authorList>
    </citation>
    <scope>IDENTIFICATION</scope>
    <source>
        <strain evidence="7">cv. Bd21</strain>
    </source>
</reference>
<dbReference type="Pfam" id="PF04043">
    <property type="entry name" value="PMEI"/>
    <property type="match status" value="1"/>
</dbReference>
<feature type="chain" id="PRO_5044576622" description="Pectinesterase inhibitor domain-containing protein" evidence="4">
    <location>
        <begin position="24"/>
        <end position="191"/>
    </location>
</feature>
<protein>
    <recommendedName>
        <fullName evidence="5">Pectinesterase inhibitor domain-containing protein</fullName>
    </recommendedName>
</protein>
<evidence type="ECO:0000256" key="1">
    <source>
        <dbReference type="ARBA" id="ARBA00022729"/>
    </source>
</evidence>
<evidence type="ECO:0000313" key="6">
    <source>
        <dbReference type="EMBL" id="PNT71819.1"/>
    </source>
</evidence>
<dbReference type="PANTHER" id="PTHR35357">
    <property type="entry name" value="OS02G0537100 PROTEIN"/>
    <property type="match status" value="1"/>
</dbReference>
<reference evidence="6" key="2">
    <citation type="submission" date="2017-06" db="EMBL/GenBank/DDBJ databases">
        <title>WGS assembly of Brachypodium distachyon.</title>
        <authorList>
            <consortium name="The International Brachypodium Initiative"/>
            <person name="Lucas S."/>
            <person name="Harmon-Smith M."/>
            <person name="Lail K."/>
            <person name="Tice H."/>
            <person name="Grimwood J."/>
            <person name="Bruce D."/>
            <person name="Barry K."/>
            <person name="Shu S."/>
            <person name="Lindquist E."/>
            <person name="Wang M."/>
            <person name="Pitluck S."/>
            <person name="Vogel J.P."/>
            <person name="Garvin D.F."/>
            <person name="Mockler T.C."/>
            <person name="Schmutz J."/>
            <person name="Rokhsar D."/>
            <person name="Bevan M.W."/>
        </authorList>
    </citation>
    <scope>NUCLEOTIDE SEQUENCE</scope>
    <source>
        <strain evidence="6">Bd21</strain>
    </source>
</reference>